<reference evidence="1 2" key="1">
    <citation type="journal article" date="2011" name="Nature">
        <title>Genomic island variability facilitates Prochlorococcus-virus coexistence.</title>
        <authorList>
            <person name="Avrani S."/>
            <person name="Wurtzel O."/>
            <person name="Sharon I."/>
            <person name="Sorek R."/>
            <person name="Lindell D."/>
        </authorList>
    </citation>
    <scope>NUCLEOTIDE SEQUENCE [LARGE SCALE GENOMIC DNA]</scope>
</reference>
<protein>
    <submittedName>
        <fullName evidence="1">Neck protein</fullName>
    </submittedName>
</protein>
<keyword evidence="2" id="KW-1185">Reference proteome</keyword>
<dbReference type="EMBL" id="MH512890">
    <property type="protein sequence ID" value="AXF41246.1"/>
    <property type="molecule type" value="Genomic_DNA"/>
</dbReference>
<gene>
    <name evidence="1" type="primary">gp14</name>
    <name evidence="1" type="ORF">S-TIM4_ORF_110</name>
</gene>
<organism evidence="1 2">
    <name type="scientific">Cyanophage S-TIM4</name>
    <dbReference type="NCBI Taxonomy" id="1048189"/>
    <lineage>
        <taxon>Viruses</taxon>
        <taxon>Duplodnaviria</taxon>
        <taxon>Heunggongvirae</taxon>
        <taxon>Uroviricota</taxon>
        <taxon>Caudoviricetes</taxon>
        <taxon>Pantevenvirales</taxon>
        <taxon>Kyanoviridae</taxon>
        <taxon>Thaumasvirus</taxon>
        <taxon>Thaumasvirus stim4</taxon>
    </lineage>
</organism>
<accession>A0A345AWG3</accession>
<dbReference type="GeneID" id="54997225"/>
<proteinExistence type="predicted"/>
<dbReference type="KEGG" id="vg:54997225"/>
<evidence type="ECO:0000313" key="2">
    <source>
        <dbReference type="Proteomes" id="UP000257501"/>
    </source>
</evidence>
<dbReference type="InterPro" id="IPR021674">
    <property type="entry name" value="Phage_T4_Gp14_neck-protein"/>
</dbReference>
<dbReference type="Pfam" id="PF11649">
    <property type="entry name" value="T4_neck-protein"/>
    <property type="match status" value="1"/>
</dbReference>
<dbReference type="RefSeq" id="YP_009806367.1">
    <property type="nucleotide sequence ID" value="NC_048015.1"/>
</dbReference>
<sequence>MVFRNSPAQDYVQSDYSNAGRFKANGSAQEQKFIENLVVESIEIYGQDIYYVPRTIVNKDTVFGEDSDSQFDTAKPIRAYVNNAEGWEGQGELLSKFGVRIEDKTTFIFSREKFKEHVDDSVTLNVEGRPNEGDLIWFPTTKHLFEIQFVEAEKPFYQLGKGYVWECQCELFEYSDEDLDTGIAEIDAIEAAFANAITVNFATGGSSDFTVGEIVAGGTSNVTAEVKAWDSTTRQLQVFNRSGVFTIPETVTGQTSGAAWTTASYNTLNNVNTANSIDQNNDFETLDNDIIDFTETNPFGSIGSVTDTTI</sequence>
<dbReference type="Proteomes" id="UP000257501">
    <property type="component" value="Segment"/>
</dbReference>
<evidence type="ECO:0000313" key="1">
    <source>
        <dbReference type="EMBL" id="AXF41246.1"/>
    </source>
</evidence>
<name>A0A345AWG3_9CAUD</name>